<dbReference type="RefSeq" id="WP_094962635.1">
    <property type="nucleotide sequence ID" value="NZ_NOWC01000029.1"/>
</dbReference>
<dbReference type="EMBL" id="NOWC01000029">
    <property type="protein sequence ID" value="OZS72901.1"/>
    <property type="molecule type" value="Genomic_DNA"/>
</dbReference>
<gene>
    <name evidence="2" type="ORF">CHI95_19675</name>
</gene>
<organism evidence="2 3">
    <name type="scientific">Providencia rettgeri</name>
    <dbReference type="NCBI Taxonomy" id="587"/>
    <lineage>
        <taxon>Bacteria</taxon>
        <taxon>Pseudomonadati</taxon>
        <taxon>Pseudomonadota</taxon>
        <taxon>Gammaproteobacteria</taxon>
        <taxon>Enterobacterales</taxon>
        <taxon>Morganellaceae</taxon>
        <taxon>Providencia</taxon>
    </lineage>
</organism>
<evidence type="ECO:0000313" key="2">
    <source>
        <dbReference type="EMBL" id="OZS72901.1"/>
    </source>
</evidence>
<dbReference type="AlphaFoldDB" id="A0A264VNK4"/>
<sequence length="224" mass="23445">MNVTNPLRLEFNDAFGNLCFTAFCYNLNQLSGAIQEAAQRDAQKLVSIDVMEPEGSNTVSTYRSSLIVGPTGAEQSSLYKQVLQVAKSNLNWPKNYMPPSTTDQELESLGIQIAGGMAVEVIVKIGSKVFKMILRKLKGTPDPAVVDGNDPTPPESPGDVVGTVPDPDPDGLLPESGDGDGDGDGDGGDGDGGDGDGGGDGGIDPDIPDIPEIPDIPDIFKKKD</sequence>
<feature type="region of interest" description="Disordered" evidence="1">
    <location>
        <begin position="140"/>
        <end position="224"/>
    </location>
</feature>
<comment type="caution">
    <text evidence="2">The sequence shown here is derived from an EMBL/GenBank/DDBJ whole genome shotgun (WGS) entry which is preliminary data.</text>
</comment>
<feature type="compositionally biased region" description="Acidic residues" evidence="1">
    <location>
        <begin position="177"/>
        <end position="194"/>
    </location>
</feature>
<accession>A0A264VNK4</accession>
<evidence type="ECO:0000313" key="3">
    <source>
        <dbReference type="Proteomes" id="UP000216001"/>
    </source>
</evidence>
<proteinExistence type="predicted"/>
<evidence type="ECO:0000256" key="1">
    <source>
        <dbReference type="SAM" id="MobiDB-lite"/>
    </source>
</evidence>
<dbReference type="Proteomes" id="UP000216001">
    <property type="component" value="Unassembled WGS sequence"/>
</dbReference>
<protein>
    <submittedName>
        <fullName evidence="2">Uncharacterized protein</fullName>
    </submittedName>
</protein>
<feature type="compositionally biased region" description="Low complexity" evidence="1">
    <location>
        <begin position="157"/>
        <end position="176"/>
    </location>
</feature>
<name>A0A264VNK4_PRORE</name>
<reference evidence="2 3" key="1">
    <citation type="submission" date="2017-07" db="EMBL/GenBank/DDBJ databases">
        <title>blaIMP-27 on transferable plasmids in Proteus mirabilis and Providencia rettgeri.</title>
        <authorList>
            <person name="Potter R."/>
        </authorList>
    </citation>
    <scope>NUCLEOTIDE SEQUENCE [LARGE SCALE GENOMIC DNA]</scope>
    <source>
        <strain evidence="2 3">PR1</strain>
    </source>
</reference>